<gene>
    <name evidence="4" type="ORF">BUALT_Bualt19G0071300</name>
</gene>
<keyword evidence="5" id="KW-1185">Reference proteome</keyword>
<dbReference type="EMBL" id="WHWC01000019">
    <property type="protein sequence ID" value="KAG8363907.1"/>
    <property type="molecule type" value="Genomic_DNA"/>
</dbReference>
<reference evidence="4" key="1">
    <citation type="submission" date="2019-10" db="EMBL/GenBank/DDBJ databases">
        <authorList>
            <person name="Zhang R."/>
            <person name="Pan Y."/>
            <person name="Wang J."/>
            <person name="Ma R."/>
            <person name="Yu S."/>
        </authorList>
    </citation>
    <scope>NUCLEOTIDE SEQUENCE</scope>
    <source>
        <strain evidence="4">LA-IB0</strain>
        <tissue evidence="4">Leaf</tissue>
    </source>
</reference>
<accession>A0AAV6W635</accession>
<feature type="repeat" description="PPR" evidence="3">
    <location>
        <begin position="144"/>
        <end position="179"/>
    </location>
</feature>
<organism evidence="4 5">
    <name type="scientific">Buddleja alternifolia</name>
    <dbReference type="NCBI Taxonomy" id="168488"/>
    <lineage>
        <taxon>Eukaryota</taxon>
        <taxon>Viridiplantae</taxon>
        <taxon>Streptophyta</taxon>
        <taxon>Embryophyta</taxon>
        <taxon>Tracheophyta</taxon>
        <taxon>Spermatophyta</taxon>
        <taxon>Magnoliopsida</taxon>
        <taxon>eudicotyledons</taxon>
        <taxon>Gunneridae</taxon>
        <taxon>Pentapetalae</taxon>
        <taxon>asterids</taxon>
        <taxon>lamiids</taxon>
        <taxon>Lamiales</taxon>
        <taxon>Scrophulariaceae</taxon>
        <taxon>Buddlejeae</taxon>
        <taxon>Buddleja</taxon>
    </lineage>
</organism>
<proteinExistence type="inferred from homology"/>
<dbReference type="Pfam" id="PF01535">
    <property type="entry name" value="PPR"/>
    <property type="match status" value="1"/>
</dbReference>
<dbReference type="SUPFAM" id="SSF48452">
    <property type="entry name" value="TPR-like"/>
    <property type="match status" value="1"/>
</dbReference>
<dbReference type="PANTHER" id="PTHR45717">
    <property type="entry name" value="OS12G0527900 PROTEIN"/>
    <property type="match status" value="1"/>
</dbReference>
<dbReference type="GO" id="GO:0003729">
    <property type="term" value="F:mRNA binding"/>
    <property type="evidence" value="ECO:0007669"/>
    <property type="project" value="UniProtKB-ARBA"/>
</dbReference>
<sequence>MAIMRRIISRLIGQNSSSASSQRWLCTEAVAEEATAAVSQRKKRNLLFNQLAKAKNSKSSVADILNKWVNEGNEVKRYEIVNLSNYFRSRKNFNAALQLYDWMESSKFEISNADQAIRIDLLSKTEGVASAENYFNTLQVSEKNIKTYGSLLSCYCKEKLFFDKALEIFEEMKALNYTSTLNYNSMLSLYYSMEQPEKVVSLVQEMEEKNITLDLYTYNILINSYAALKNLDAVEGVLEKMKSNNVQCDLFTYGNLATIYFNSGLHEKANEVLTMMEKMKNQPEKEVFEASRTLIKLYSEMNNLSGVNRAWVSLKSAIPNPSNTSYLFILLALSKLGDEEGLEKLFKEWEEGCSSYDYRLPNVLLDYYLTRDMIEEASSLYERLETKGGEPNLRTLSLFTTLCVKKCEIDLALKYLEVGLDKAEKMGQGYGKWFPTDETIKLFVDYFEEKNDAERGEKFIQSMKKVNRLDSKSLLLNFKASAGS</sequence>
<evidence type="ECO:0000256" key="2">
    <source>
        <dbReference type="ARBA" id="ARBA00022737"/>
    </source>
</evidence>
<dbReference type="InterPro" id="IPR011990">
    <property type="entry name" value="TPR-like_helical_dom_sf"/>
</dbReference>
<dbReference type="GO" id="GO:0005739">
    <property type="term" value="C:mitochondrion"/>
    <property type="evidence" value="ECO:0007669"/>
    <property type="project" value="TreeGrafter"/>
</dbReference>
<evidence type="ECO:0000313" key="4">
    <source>
        <dbReference type="EMBL" id="KAG8363907.1"/>
    </source>
</evidence>
<comment type="similarity">
    <text evidence="1">Belongs to the PPR family. P subfamily.</text>
</comment>
<dbReference type="Pfam" id="PF13041">
    <property type="entry name" value="PPR_2"/>
    <property type="match status" value="1"/>
</dbReference>
<dbReference type="PROSITE" id="PS51375">
    <property type="entry name" value="PPR"/>
    <property type="match status" value="3"/>
</dbReference>
<evidence type="ECO:0000256" key="3">
    <source>
        <dbReference type="PROSITE-ProRule" id="PRU00708"/>
    </source>
</evidence>
<comment type="caution">
    <text evidence="4">The sequence shown here is derived from an EMBL/GenBank/DDBJ whole genome shotgun (WGS) entry which is preliminary data.</text>
</comment>
<dbReference type="AlphaFoldDB" id="A0AAV6W635"/>
<evidence type="ECO:0000256" key="1">
    <source>
        <dbReference type="ARBA" id="ARBA00007626"/>
    </source>
</evidence>
<feature type="repeat" description="PPR" evidence="3">
    <location>
        <begin position="249"/>
        <end position="283"/>
    </location>
</feature>
<evidence type="ECO:0008006" key="6">
    <source>
        <dbReference type="Google" id="ProtNLM"/>
    </source>
</evidence>
<evidence type="ECO:0000313" key="5">
    <source>
        <dbReference type="Proteomes" id="UP000826271"/>
    </source>
</evidence>
<keyword evidence="2" id="KW-0677">Repeat</keyword>
<dbReference type="Proteomes" id="UP000826271">
    <property type="component" value="Unassembled WGS sequence"/>
</dbReference>
<name>A0AAV6W635_9LAMI</name>
<dbReference type="NCBIfam" id="TIGR00756">
    <property type="entry name" value="PPR"/>
    <property type="match status" value="3"/>
</dbReference>
<feature type="repeat" description="PPR" evidence="3">
    <location>
        <begin position="214"/>
        <end position="248"/>
    </location>
</feature>
<dbReference type="InterPro" id="IPR002885">
    <property type="entry name" value="PPR_rpt"/>
</dbReference>
<dbReference type="PANTHER" id="PTHR45717:SF5">
    <property type="entry name" value="PENTACOTRIPEPTIDE-REPEAT REGION OF PRORP DOMAIN-CONTAINING PROTEIN"/>
    <property type="match status" value="1"/>
</dbReference>
<dbReference type="Gene3D" id="1.25.40.10">
    <property type="entry name" value="Tetratricopeptide repeat domain"/>
    <property type="match status" value="3"/>
</dbReference>
<protein>
    <recommendedName>
        <fullName evidence="6">Pentatricopeptide repeat-containing protein</fullName>
    </recommendedName>
</protein>
<dbReference type="Pfam" id="PF13812">
    <property type="entry name" value="PPR_3"/>
    <property type="match status" value="1"/>
</dbReference>